<dbReference type="AlphaFoldDB" id="A0A8K0K708"/>
<comment type="caution">
    <text evidence="2">The sequence shown here is derived from an EMBL/GenBank/DDBJ whole genome shotgun (WGS) entry which is preliminary data.</text>
</comment>
<gene>
    <name evidence="2" type="ORF">J437_LFUL005691</name>
</gene>
<dbReference type="Proteomes" id="UP000792457">
    <property type="component" value="Unassembled WGS sequence"/>
</dbReference>
<keyword evidence="3" id="KW-1185">Reference proteome</keyword>
<evidence type="ECO:0000313" key="2">
    <source>
        <dbReference type="EMBL" id="KAG8229058.1"/>
    </source>
</evidence>
<evidence type="ECO:0000313" key="3">
    <source>
        <dbReference type="Proteomes" id="UP000792457"/>
    </source>
</evidence>
<proteinExistence type="predicted"/>
<dbReference type="OrthoDB" id="10665032at2759"/>
<reference evidence="2" key="2">
    <citation type="submission" date="2017-10" db="EMBL/GenBank/DDBJ databases">
        <title>Ladona fulva Genome sequencing and assembly.</title>
        <authorList>
            <person name="Murali S."/>
            <person name="Richards S."/>
            <person name="Bandaranaike D."/>
            <person name="Bellair M."/>
            <person name="Blankenburg K."/>
            <person name="Chao H."/>
            <person name="Dinh H."/>
            <person name="Doddapaneni H."/>
            <person name="Dugan-Rocha S."/>
            <person name="Elkadiri S."/>
            <person name="Gnanaolivu R."/>
            <person name="Hernandez B."/>
            <person name="Skinner E."/>
            <person name="Javaid M."/>
            <person name="Lee S."/>
            <person name="Li M."/>
            <person name="Ming W."/>
            <person name="Munidasa M."/>
            <person name="Muniz J."/>
            <person name="Nguyen L."/>
            <person name="Hughes D."/>
            <person name="Osuji N."/>
            <person name="Pu L.-L."/>
            <person name="Puazo M."/>
            <person name="Qu C."/>
            <person name="Quiroz J."/>
            <person name="Raj R."/>
            <person name="Weissenberger G."/>
            <person name="Xin Y."/>
            <person name="Zou X."/>
            <person name="Han Y."/>
            <person name="Worley K."/>
            <person name="Muzny D."/>
            <person name="Gibbs R."/>
        </authorList>
    </citation>
    <scope>NUCLEOTIDE SEQUENCE</scope>
    <source>
        <strain evidence="2">Sampled in the wild</strain>
    </source>
</reference>
<protein>
    <submittedName>
        <fullName evidence="2">Uncharacterized protein</fullName>
    </submittedName>
</protein>
<organism evidence="2 3">
    <name type="scientific">Ladona fulva</name>
    <name type="common">Scarce chaser dragonfly</name>
    <name type="synonym">Libellula fulva</name>
    <dbReference type="NCBI Taxonomy" id="123851"/>
    <lineage>
        <taxon>Eukaryota</taxon>
        <taxon>Metazoa</taxon>
        <taxon>Ecdysozoa</taxon>
        <taxon>Arthropoda</taxon>
        <taxon>Hexapoda</taxon>
        <taxon>Insecta</taxon>
        <taxon>Pterygota</taxon>
        <taxon>Palaeoptera</taxon>
        <taxon>Odonata</taxon>
        <taxon>Epiprocta</taxon>
        <taxon>Anisoptera</taxon>
        <taxon>Libelluloidea</taxon>
        <taxon>Libellulidae</taxon>
        <taxon>Ladona</taxon>
    </lineage>
</organism>
<reference evidence="2" key="1">
    <citation type="submission" date="2013-04" db="EMBL/GenBank/DDBJ databases">
        <authorList>
            <person name="Qu J."/>
            <person name="Murali S.C."/>
            <person name="Bandaranaike D."/>
            <person name="Bellair M."/>
            <person name="Blankenburg K."/>
            <person name="Chao H."/>
            <person name="Dinh H."/>
            <person name="Doddapaneni H."/>
            <person name="Downs B."/>
            <person name="Dugan-Rocha S."/>
            <person name="Elkadiri S."/>
            <person name="Gnanaolivu R.D."/>
            <person name="Hernandez B."/>
            <person name="Javaid M."/>
            <person name="Jayaseelan J.C."/>
            <person name="Lee S."/>
            <person name="Li M."/>
            <person name="Ming W."/>
            <person name="Munidasa M."/>
            <person name="Muniz J."/>
            <person name="Nguyen L."/>
            <person name="Ongeri F."/>
            <person name="Osuji N."/>
            <person name="Pu L.-L."/>
            <person name="Puazo M."/>
            <person name="Qu C."/>
            <person name="Quiroz J."/>
            <person name="Raj R."/>
            <person name="Weissenberger G."/>
            <person name="Xin Y."/>
            <person name="Zou X."/>
            <person name="Han Y."/>
            <person name="Richards S."/>
            <person name="Worley K."/>
            <person name="Muzny D."/>
            <person name="Gibbs R."/>
        </authorList>
    </citation>
    <scope>NUCLEOTIDE SEQUENCE</scope>
    <source>
        <strain evidence="2">Sampled in the wild</strain>
    </source>
</reference>
<dbReference type="EMBL" id="KZ308408">
    <property type="protein sequence ID" value="KAG8229058.1"/>
    <property type="molecule type" value="Genomic_DNA"/>
</dbReference>
<name>A0A8K0K708_LADFU</name>
<accession>A0A8K0K708</accession>
<sequence length="251" mass="23655">MIMDEKQKRRIERCDSIHIRTVGLAVSGGGVSVDGGGGVVGSIGGGSVVGCDGGSISPSYGGGVGKGSSDLGDDGGGDGGLNDGGLTVDDSVESVDGVSGVVDGTAGAIGFSQTVRSLDDISIAALVLVLGVSGESILDVIGVGVLGMRIVVGVDGDLGDGGNDSLSDGGGSGVGEGSGMSIGGCGVSMGSKGGCGVSMGSIGGCGVSMGSIGSWGSVGGYGVSQDCWVADHSGAGHGHEGGEDDELPGEK</sequence>
<feature type="region of interest" description="Disordered" evidence="1">
    <location>
        <begin position="62"/>
        <end position="86"/>
    </location>
</feature>
<evidence type="ECO:0000256" key="1">
    <source>
        <dbReference type="SAM" id="MobiDB-lite"/>
    </source>
</evidence>